<evidence type="ECO:0008006" key="3">
    <source>
        <dbReference type="Google" id="ProtNLM"/>
    </source>
</evidence>
<keyword evidence="2" id="KW-1185">Reference proteome</keyword>
<keyword evidence="1" id="KW-0614">Plasmid</keyword>
<evidence type="ECO:0000313" key="2">
    <source>
        <dbReference type="Proteomes" id="UP000831113"/>
    </source>
</evidence>
<dbReference type="EMBL" id="CP094674">
    <property type="protein sequence ID" value="UOG77660.1"/>
    <property type="molecule type" value="Genomic_DNA"/>
</dbReference>
<geneLocation type="plasmid" evidence="1 2">
    <name>unnamed5</name>
</geneLocation>
<proteinExistence type="predicted"/>
<name>A0ABY4D5D1_9BACT</name>
<gene>
    <name evidence="1" type="ORF">MTX78_24950</name>
</gene>
<reference evidence="1 2" key="1">
    <citation type="submission" date="2022-03" db="EMBL/GenBank/DDBJ databases">
        <title>Hymenobactersp. isolated from the air.</title>
        <authorList>
            <person name="Won M."/>
            <person name="Kwon S.-W."/>
        </authorList>
    </citation>
    <scope>NUCLEOTIDE SEQUENCE [LARGE SCALE GENOMIC DNA]</scope>
    <source>
        <strain evidence="1 2">KACC 21982</strain>
        <plasmid evidence="1 2">unnamed5</plasmid>
    </source>
</reference>
<evidence type="ECO:0000313" key="1">
    <source>
        <dbReference type="EMBL" id="UOG77660.1"/>
    </source>
</evidence>
<accession>A0ABY4D5D1</accession>
<sequence length="484" mass="55785">MPSAVTKRLCLPANLDIPKFLHDLAHFGEKIAEGGLCFLSYVVQAGSYGDHVIDDGFGRNWRQVHSDIPRSFLTDDYVAVLDCMIARGYIERMDADPETGEYFADGFYLRPIASLKGRESQAKQFRIHAQQLGSDKKYKVLNVTLGQRELNKFVGIENRVTYVNEKYRNLVRESMKKIVLLDTAESRAAIKKLYEENKVRVTPEIFLDVFNNQPFKEVQVDRFGYRVHSQMVTVPKLLREFLRFDFDMVTSLVEIDLVNSQPAIFASITPALIKRFAPECKGAIPLFKAVEKDANWQLFQQLCFDTTIYETLQDAYNKAYQHKMLKKLTRDEAKLIFYLAAFGDYDYLETENVGHLEGLINEGILFGENDEVIDKLKKRIFAAQAYIMFKKLFPTVHQLFYELKALKWDFNPGISYSNNCLLAQRIESGLVYTTLVKATHEAGIEVVTIHDSLLVRQEDEVRVRTIVQRELAKLKLKLRLKKKA</sequence>
<dbReference type="Proteomes" id="UP000831113">
    <property type="component" value="Plasmid unnamed5"/>
</dbReference>
<dbReference type="RefSeq" id="WP_243803524.1">
    <property type="nucleotide sequence ID" value="NZ_CP094674.1"/>
</dbReference>
<organism evidence="1 2">
    <name type="scientific">Hymenobacter tibetensis</name>
    <dbReference type="NCBI Taxonomy" id="497967"/>
    <lineage>
        <taxon>Bacteria</taxon>
        <taxon>Pseudomonadati</taxon>
        <taxon>Bacteroidota</taxon>
        <taxon>Cytophagia</taxon>
        <taxon>Cytophagales</taxon>
        <taxon>Hymenobacteraceae</taxon>
        <taxon>Hymenobacter</taxon>
    </lineage>
</organism>
<protein>
    <recommendedName>
        <fullName evidence="3">DNA-directed DNA polymerase family A palm domain-containing protein</fullName>
    </recommendedName>
</protein>